<feature type="domain" description="Gfo/Idh/MocA-like oxidoreductase C-terminal" evidence="2">
    <location>
        <begin position="142"/>
        <end position="352"/>
    </location>
</feature>
<name>A0A0A2WK52_BEABA</name>
<evidence type="ECO:0000313" key="4">
    <source>
        <dbReference type="Proteomes" id="UP000030106"/>
    </source>
</evidence>
<dbReference type="Pfam" id="PF02894">
    <property type="entry name" value="GFO_IDH_MocA_C"/>
    <property type="match status" value="1"/>
</dbReference>
<dbReference type="InterPro" id="IPR004104">
    <property type="entry name" value="Gfo/Idh/MocA-like_OxRdtase_C"/>
</dbReference>
<sequence length="352" mass="38382">MPNPNLTPPMRVAIIGPGQIAENVHAAYYATIPSLALVAACGRDLARTRAFAAKLGIPAAYDDVGQMLREAKPEIVSVCSPNSLHYEHVMQALEAGCHVLCENPPAMTVVQADEMRRAAKKANRVLAYNFHHRFALDSALLREQVQAGTLGDVYVTTAKALRRSGVPSWGNFISKDSQGGGPLIDLGIHMLDAALYVLGFPTVTRVMAHSFRRLGNSKNSGQFGEWDPALYTVEDALFGVVEFEGGGILRLDTSFILNVEDTSQMNVEFCGERAGATLFPAHIYHDRDGKLETLRRREAADDRRHFRAMESFVRHVQGEAAMVADAEQGYVVQQIVAALYASAEQGGGWVTL</sequence>
<feature type="domain" description="Gfo/Idh/MocA-like oxidoreductase N-terminal" evidence="1">
    <location>
        <begin position="10"/>
        <end position="130"/>
    </location>
</feature>
<proteinExistence type="predicted"/>
<dbReference type="InterPro" id="IPR036291">
    <property type="entry name" value="NAD(P)-bd_dom_sf"/>
</dbReference>
<dbReference type="STRING" id="1245745.A0A0A2WK52"/>
<dbReference type="InterPro" id="IPR000683">
    <property type="entry name" value="Gfo/Idh/MocA-like_OxRdtase_N"/>
</dbReference>
<dbReference type="PANTHER" id="PTHR43249:SF1">
    <property type="entry name" value="D-GLUCOSIDE 3-DEHYDROGENASE"/>
    <property type="match status" value="1"/>
</dbReference>
<dbReference type="SUPFAM" id="SSF55347">
    <property type="entry name" value="Glyceraldehyde-3-phosphate dehydrogenase-like, C-terminal domain"/>
    <property type="match status" value="1"/>
</dbReference>
<dbReference type="Pfam" id="PF01408">
    <property type="entry name" value="GFO_IDH_MocA"/>
    <property type="match status" value="1"/>
</dbReference>
<dbReference type="PANTHER" id="PTHR43249">
    <property type="entry name" value="UDP-N-ACETYL-2-AMINO-2-DEOXY-D-GLUCURONATE OXIDASE"/>
    <property type="match status" value="1"/>
</dbReference>
<gene>
    <name evidence="3" type="ORF">BBAD15_g687</name>
</gene>
<reference evidence="3 4" key="1">
    <citation type="submission" date="2012-10" db="EMBL/GenBank/DDBJ databases">
        <title>Genome sequencing and analysis of entomopathogenic fungi Beauveria bassiana D1-5.</title>
        <authorList>
            <person name="Li Q."/>
            <person name="Wang L."/>
            <person name="Zhang Z."/>
            <person name="Wang Q."/>
            <person name="Ren J."/>
            <person name="Wang M."/>
            <person name="Xu W."/>
            <person name="Wang J."/>
            <person name="Lu Y."/>
            <person name="Du Q."/>
            <person name="Sun Z."/>
        </authorList>
    </citation>
    <scope>NUCLEOTIDE SEQUENCE [LARGE SCALE GENOMIC DNA]</scope>
    <source>
        <strain evidence="3 4">D1-5</strain>
    </source>
</reference>
<protein>
    <submittedName>
        <fullName evidence="3">Putative oxidoreductase ycjS</fullName>
    </submittedName>
</protein>
<organism evidence="3 4">
    <name type="scientific">Beauveria bassiana D1-5</name>
    <dbReference type="NCBI Taxonomy" id="1245745"/>
    <lineage>
        <taxon>Eukaryota</taxon>
        <taxon>Fungi</taxon>
        <taxon>Dikarya</taxon>
        <taxon>Ascomycota</taxon>
        <taxon>Pezizomycotina</taxon>
        <taxon>Sordariomycetes</taxon>
        <taxon>Hypocreomycetidae</taxon>
        <taxon>Hypocreales</taxon>
        <taxon>Cordycipitaceae</taxon>
        <taxon>Beauveria</taxon>
    </lineage>
</organism>
<dbReference type="GO" id="GO:0000166">
    <property type="term" value="F:nucleotide binding"/>
    <property type="evidence" value="ECO:0007669"/>
    <property type="project" value="InterPro"/>
</dbReference>
<comment type="caution">
    <text evidence="3">The sequence shown here is derived from an EMBL/GenBank/DDBJ whole genome shotgun (WGS) entry which is preliminary data.</text>
</comment>
<dbReference type="SUPFAM" id="SSF51735">
    <property type="entry name" value="NAD(P)-binding Rossmann-fold domains"/>
    <property type="match status" value="1"/>
</dbReference>
<evidence type="ECO:0000313" key="3">
    <source>
        <dbReference type="EMBL" id="KGQ13504.1"/>
    </source>
</evidence>
<dbReference type="HOGENOM" id="CLU_023194_1_4_1"/>
<dbReference type="Proteomes" id="UP000030106">
    <property type="component" value="Unassembled WGS sequence"/>
</dbReference>
<accession>A0A0A2WK52</accession>
<dbReference type="EMBL" id="ANFO01000039">
    <property type="protein sequence ID" value="KGQ13504.1"/>
    <property type="molecule type" value="Genomic_DNA"/>
</dbReference>
<evidence type="ECO:0000259" key="1">
    <source>
        <dbReference type="Pfam" id="PF01408"/>
    </source>
</evidence>
<evidence type="ECO:0000259" key="2">
    <source>
        <dbReference type="Pfam" id="PF02894"/>
    </source>
</evidence>
<dbReference type="InterPro" id="IPR052515">
    <property type="entry name" value="Gfo/Idh/MocA_Oxidoreductase"/>
</dbReference>
<dbReference type="AlphaFoldDB" id="A0A0A2WK52"/>
<dbReference type="Gene3D" id="3.40.50.720">
    <property type="entry name" value="NAD(P)-binding Rossmann-like Domain"/>
    <property type="match status" value="1"/>
</dbReference>
<dbReference type="Gene3D" id="3.30.360.10">
    <property type="entry name" value="Dihydrodipicolinate Reductase, domain 2"/>
    <property type="match status" value="1"/>
</dbReference>